<sequence>MNQSERVTIGITCFNARDTIGNAIRSAQSQDWSDLEILVVDDASTDGSPEHVESFIADDPRVRLVRHRKNGGAATARNTIIEAATGDFIVFFDDDDESAANRVMLQVAAIKAFEASNGSRPVACYAAGERIYPNGHLKPLPAIGSAGKTPCGTDVADYLLFYRRRPDYFYGSGTPTCALMARRELFRKLGGFDASLKRVEDVDFAIRLALGGGCFIGTTEKLFVQHSTQGSDKSPDANRSAEVAVAKKHEGYLRSVGRYHYASHWPNLRYHHFKRQYFRFIAQFLLIVAMNPILATSHLLATGPKRLRHERRMNKRNIQ</sequence>
<dbReference type="SUPFAM" id="SSF53448">
    <property type="entry name" value="Nucleotide-diphospho-sugar transferases"/>
    <property type="match status" value="1"/>
</dbReference>
<keyword evidence="1" id="KW-1133">Transmembrane helix</keyword>
<dbReference type="EMBL" id="FMAJ01000045">
    <property type="protein sequence ID" value="SCB62337.1"/>
    <property type="molecule type" value="Genomic_DNA"/>
</dbReference>
<dbReference type="RefSeq" id="WP_092755323.1">
    <property type="nucleotide sequence ID" value="NZ_FMAJ01000045.1"/>
</dbReference>
<dbReference type="InterPro" id="IPR050834">
    <property type="entry name" value="Glycosyltransf_2"/>
</dbReference>
<evidence type="ECO:0000256" key="1">
    <source>
        <dbReference type="SAM" id="Phobius"/>
    </source>
</evidence>
<dbReference type="GO" id="GO:0016740">
    <property type="term" value="F:transferase activity"/>
    <property type="evidence" value="ECO:0007669"/>
    <property type="project" value="UniProtKB-KW"/>
</dbReference>
<dbReference type="InterPro" id="IPR029044">
    <property type="entry name" value="Nucleotide-diphossugar_trans"/>
</dbReference>
<organism evidence="3 4">
    <name type="scientific">Rhizobium aethiopicum</name>
    <dbReference type="NCBI Taxonomy" id="1138170"/>
    <lineage>
        <taxon>Bacteria</taxon>
        <taxon>Pseudomonadati</taxon>
        <taxon>Pseudomonadota</taxon>
        <taxon>Alphaproteobacteria</taxon>
        <taxon>Hyphomicrobiales</taxon>
        <taxon>Rhizobiaceae</taxon>
        <taxon>Rhizobium/Agrobacterium group</taxon>
        <taxon>Rhizobium</taxon>
    </lineage>
</organism>
<dbReference type="Gene3D" id="3.90.550.10">
    <property type="entry name" value="Spore Coat Polysaccharide Biosynthesis Protein SpsA, Chain A"/>
    <property type="match status" value="1"/>
</dbReference>
<evidence type="ECO:0000259" key="2">
    <source>
        <dbReference type="Pfam" id="PF00535"/>
    </source>
</evidence>
<reference evidence="3 4" key="1">
    <citation type="submission" date="2016-08" db="EMBL/GenBank/DDBJ databases">
        <authorList>
            <person name="Seilhamer J.J."/>
        </authorList>
    </citation>
    <scope>NUCLEOTIDE SEQUENCE [LARGE SCALE GENOMIC DNA]</scope>
    <source>
        <strain evidence="3 4">HBR26</strain>
    </source>
</reference>
<keyword evidence="3" id="KW-0808">Transferase</keyword>
<accession>A0A1C3YCU5</accession>
<dbReference type="PANTHER" id="PTHR43685:SF2">
    <property type="entry name" value="GLYCOSYLTRANSFERASE 2-LIKE DOMAIN-CONTAINING PROTEIN"/>
    <property type="match status" value="1"/>
</dbReference>
<keyword evidence="1" id="KW-0812">Transmembrane</keyword>
<evidence type="ECO:0000313" key="3">
    <source>
        <dbReference type="EMBL" id="SCB62337.1"/>
    </source>
</evidence>
<dbReference type="Proteomes" id="UP000198723">
    <property type="component" value="Unassembled WGS sequence"/>
</dbReference>
<feature type="transmembrane region" description="Helical" evidence="1">
    <location>
        <begin position="277"/>
        <end position="301"/>
    </location>
</feature>
<name>A0A1C3YCU5_9HYPH</name>
<protein>
    <submittedName>
        <fullName evidence="3">Glycosyl transferase family 2</fullName>
    </submittedName>
</protein>
<gene>
    <name evidence="3" type="ORF">GA0061105_1454</name>
</gene>
<dbReference type="Pfam" id="PF00535">
    <property type="entry name" value="Glycos_transf_2"/>
    <property type="match status" value="1"/>
</dbReference>
<dbReference type="STRING" id="1138170.GA0061105_1454"/>
<keyword evidence="1" id="KW-0472">Membrane</keyword>
<dbReference type="InterPro" id="IPR001173">
    <property type="entry name" value="Glyco_trans_2-like"/>
</dbReference>
<evidence type="ECO:0000313" key="4">
    <source>
        <dbReference type="Proteomes" id="UP000198723"/>
    </source>
</evidence>
<proteinExistence type="predicted"/>
<dbReference type="AlphaFoldDB" id="A0A1C3YCU5"/>
<dbReference type="PANTHER" id="PTHR43685">
    <property type="entry name" value="GLYCOSYLTRANSFERASE"/>
    <property type="match status" value="1"/>
</dbReference>
<dbReference type="CDD" id="cd00761">
    <property type="entry name" value="Glyco_tranf_GTA_type"/>
    <property type="match status" value="1"/>
</dbReference>
<feature type="domain" description="Glycosyltransferase 2-like" evidence="2">
    <location>
        <begin position="8"/>
        <end position="154"/>
    </location>
</feature>